<dbReference type="PROSITE" id="PS51257">
    <property type="entry name" value="PROKAR_LIPOPROTEIN"/>
    <property type="match status" value="1"/>
</dbReference>
<dbReference type="SUPFAM" id="SSF50353">
    <property type="entry name" value="Cytokine"/>
    <property type="match status" value="1"/>
</dbReference>
<sequence length="176" mass="19874">MHRLALVVAAVASLCACRQLDHVTGTRHLVQVFIHNQYLAVRSNGTVGGTTHASMDTVLQRVGFRHGRILLRNALSCMHVCLNRCGAMYASVALSSDCILNEAILENNYDVMFKIYNGKKTYVALNKDGSPRRVQLPKRRPLRNMATYTIIMREPLNYTFVTQCPKQTKIIKHQKC</sequence>
<dbReference type="OrthoDB" id="14030at10239"/>
<comment type="similarity">
    <text evidence="1">Belongs to the heparin-binding growth factors family.</text>
</comment>
<dbReference type="GO" id="GO:0008083">
    <property type="term" value="F:growth factor activity"/>
    <property type="evidence" value="ECO:0007669"/>
    <property type="project" value="InterPro"/>
</dbReference>
<proteinExistence type="inferred from homology"/>
<evidence type="ECO:0000256" key="1">
    <source>
        <dbReference type="ARBA" id="ARBA00007936"/>
    </source>
</evidence>
<dbReference type="InterPro" id="IPR008996">
    <property type="entry name" value="IL1/FGF"/>
</dbReference>
<dbReference type="PROSITE" id="PS00247">
    <property type="entry name" value="HBGF_FGF"/>
    <property type="match status" value="1"/>
</dbReference>
<accession>V9XQ04</accession>
<gene>
    <name evidence="2" type="ORF">chmu121</name>
</gene>
<dbReference type="Proteomes" id="UP000203482">
    <property type="component" value="Segment"/>
</dbReference>
<dbReference type="KEGG" id="vg:18126133"/>
<evidence type="ECO:0000313" key="3">
    <source>
        <dbReference type="Proteomes" id="UP000203482"/>
    </source>
</evidence>
<dbReference type="PANTHER" id="PTHR11486">
    <property type="entry name" value="FIBROBLAST GROWTH FACTOR"/>
    <property type="match status" value="1"/>
</dbReference>
<protein>
    <submittedName>
        <fullName evidence="2">Fgf</fullName>
    </submittedName>
</protein>
<dbReference type="Gene3D" id="2.80.10.50">
    <property type="match status" value="1"/>
</dbReference>
<dbReference type="CDD" id="cd23311">
    <property type="entry name" value="beta-trefoil_FGF_Bnl-like"/>
    <property type="match status" value="1"/>
</dbReference>
<name>V9XQ04_9ABAC</name>
<keyword evidence="3" id="KW-1185">Reference proteome</keyword>
<dbReference type="Pfam" id="PF00167">
    <property type="entry name" value="FGF"/>
    <property type="match status" value="1"/>
</dbReference>
<dbReference type="EMBL" id="KF894742">
    <property type="protein sequence ID" value="AHD25607.1"/>
    <property type="molecule type" value="Genomic_DNA"/>
</dbReference>
<dbReference type="RefSeq" id="YP_008992213.1">
    <property type="nucleotide sequence ID" value="NC_023177.1"/>
</dbReference>
<dbReference type="InterPro" id="IPR002209">
    <property type="entry name" value="Fibroblast_GF_fam"/>
</dbReference>
<dbReference type="SMART" id="SM00442">
    <property type="entry name" value="FGF"/>
    <property type="match status" value="1"/>
</dbReference>
<reference evidence="2 3" key="1">
    <citation type="journal article" date="2014" name="Genome Announc.">
        <title>Genome Sequence of an Alphabaculovirus Isolated from Choristoneura murinana.</title>
        <authorList>
            <person name="Rohrmann G.F."/>
            <person name="Erlandson M.A."/>
            <person name="Theilmann D.A."/>
        </authorList>
    </citation>
    <scope>NUCLEOTIDE SEQUENCE [LARGE SCALE GENOMIC DNA]</scope>
    <source>
        <strain evidence="2 3">Darmstadt</strain>
    </source>
</reference>
<evidence type="ECO:0000313" key="2">
    <source>
        <dbReference type="EMBL" id="AHD25607.1"/>
    </source>
</evidence>
<organism evidence="2 3">
    <name type="scientific">Choristoneura murinana nucleopolyhedrovirus</name>
    <dbReference type="NCBI Taxonomy" id="1987479"/>
    <lineage>
        <taxon>Viruses</taxon>
        <taxon>Viruses incertae sedis</taxon>
        <taxon>Naldaviricetes</taxon>
        <taxon>Lefavirales</taxon>
        <taxon>Baculoviridae</taxon>
        <taxon>Alphabaculovirus</taxon>
        <taxon>Alphabaculovirus chomurinanae</taxon>
    </lineage>
</organism>
<dbReference type="GeneID" id="18126133"/>